<sequence>MSIGSAIAKFANACDDLSQYNILVDDDRELQRIINWEYTSTVPPWKAAQFPQFLEGSRRETKPTREAYSANEGRDNLLQIYLLKSGLGAHVLKL</sequence>
<protein>
    <submittedName>
        <fullName evidence="1">Uncharacterized protein</fullName>
    </submittedName>
</protein>
<dbReference type="OrthoDB" id="2906425at2759"/>
<reference evidence="2" key="1">
    <citation type="journal article" date="2020" name="Stud. Mycol.">
        <title>101 Dothideomycetes genomes: A test case for predicting lifestyles and emergence of pathogens.</title>
        <authorList>
            <person name="Haridas S."/>
            <person name="Albert R."/>
            <person name="Binder M."/>
            <person name="Bloem J."/>
            <person name="LaButti K."/>
            <person name="Salamov A."/>
            <person name="Andreopoulos B."/>
            <person name="Baker S."/>
            <person name="Barry K."/>
            <person name="Bills G."/>
            <person name="Bluhm B."/>
            <person name="Cannon C."/>
            <person name="Castanera R."/>
            <person name="Culley D."/>
            <person name="Daum C."/>
            <person name="Ezra D."/>
            <person name="Gonzalez J."/>
            <person name="Henrissat B."/>
            <person name="Kuo A."/>
            <person name="Liang C."/>
            <person name="Lipzen A."/>
            <person name="Lutzoni F."/>
            <person name="Magnuson J."/>
            <person name="Mondo S."/>
            <person name="Nolan M."/>
            <person name="Ohm R."/>
            <person name="Pangilinan J."/>
            <person name="Park H.-J."/>
            <person name="Ramirez L."/>
            <person name="Alfaro M."/>
            <person name="Sun H."/>
            <person name="Tritt A."/>
            <person name="Yoshinaga Y."/>
            <person name="Zwiers L.-H."/>
            <person name="Turgeon B."/>
            <person name="Goodwin S."/>
            <person name="Spatafora J."/>
            <person name="Crous P."/>
            <person name="Grigoriev I."/>
        </authorList>
    </citation>
    <scope>NUCLEOTIDE SEQUENCE [LARGE SCALE GENOMIC DNA]</scope>
    <source>
        <strain evidence="2">CBS 304.66</strain>
    </source>
</reference>
<evidence type="ECO:0000313" key="2">
    <source>
        <dbReference type="Proteomes" id="UP000800093"/>
    </source>
</evidence>
<proteinExistence type="predicted"/>
<keyword evidence="2" id="KW-1185">Reference proteome</keyword>
<dbReference type="EMBL" id="ML986633">
    <property type="protein sequence ID" value="KAF2262966.1"/>
    <property type="molecule type" value="Genomic_DNA"/>
</dbReference>
<gene>
    <name evidence="1" type="ORF">CC78DRAFT_582006</name>
</gene>
<evidence type="ECO:0000313" key="1">
    <source>
        <dbReference type="EMBL" id="KAF2262966.1"/>
    </source>
</evidence>
<organism evidence="1 2">
    <name type="scientific">Lojkania enalia</name>
    <dbReference type="NCBI Taxonomy" id="147567"/>
    <lineage>
        <taxon>Eukaryota</taxon>
        <taxon>Fungi</taxon>
        <taxon>Dikarya</taxon>
        <taxon>Ascomycota</taxon>
        <taxon>Pezizomycotina</taxon>
        <taxon>Dothideomycetes</taxon>
        <taxon>Pleosporomycetidae</taxon>
        <taxon>Pleosporales</taxon>
        <taxon>Pleosporales incertae sedis</taxon>
        <taxon>Lojkania</taxon>
    </lineage>
</organism>
<comment type="caution">
    <text evidence="1">The sequence shown here is derived from an EMBL/GenBank/DDBJ whole genome shotgun (WGS) entry which is preliminary data.</text>
</comment>
<dbReference type="AlphaFoldDB" id="A0A9P4K6G6"/>
<dbReference type="Proteomes" id="UP000800093">
    <property type="component" value="Unassembled WGS sequence"/>
</dbReference>
<name>A0A9P4K6G6_9PLEO</name>
<accession>A0A9P4K6G6</accession>